<keyword evidence="2" id="KW-1185">Reference proteome</keyword>
<dbReference type="RefSeq" id="WP_197003277.1">
    <property type="nucleotide sequence ID" value="NZ_BONS01000036.1"/>
</dbReference>
<evidence type="ECO:0008006" key="3">
    <source>
        <dbReference type="Google" id="ProtNLM"/>
    </source>
</evidence>
<proteinExistence type="predicted"/>
<dbReference type="InterPro" id="IPR035986">
    <property type="entry name" value="PKD_dom_sf"/>
</dbReference>
<comment type="caution">
    <text evidence="1">The sequence shown here is derived from an EMBL/GenBank/DDBJ whole genome shotgun (WGS) entry which is preliminary data.</text>
</comment>
<organism evidence="1 2">
    <name type="scientific">Longispora fulva</name>
    <dbReference type="NCBI Taxonomy" id="619741"/>
    <lineage>
        <taxon>Bacteria</taxon>
        <taxon>Bacillati</taxon>
        <taxon>Actinomycetota</taxon>
        <taxon>Actinomycetes</taxon>
        <taxon>Micromonosporales</taxon>
        <taxon>Micromonosporaceae</taxon>
        <taxon>Longispora</taxon>
    </lineage>
</organism>
<dbReference type="AlphaFoldDB" id="A0A8J7GEA5"/>
<sequence length="96" mass="9551">MSVTATARPRDLRVSTGDGAAVVCQGAGTPWTPSLAPTAASPSCGHTFTRAGSYTLTATVTWDVSWVGAGASGTVPALTTSTSVTVVVVEAQALIN</sequence>
<name>A0A8J7GEA5_9ACTN</name>
<gene>
    <name evidence="1" type="ORF">IW245_002474</name>
</gene>
<dbReference type="Proteomes" id="UP000622552">
    <property type="component" value="Unassembled WGS sequence"/>
</dbReference>
<evidence type="ECO:0000313" key="2">
    <source>
        <dbReference type="Proteomes" id="UP000622552"/>
    </source>
</evidence>
<evidence type="ECO:0000313" key="1">
    <source>
        <dbReference type="EMBL" id="MBG6136280.1"/>
    </source>
</evidence>
<dbReference type="SUPFAM" id="SSF49299">
    <property type="entry name" value="PKD domain"/>
    <property type="match status" value="1"/>
</dbReference>
<reference evidence="1" key="1">
    <citation type="submission" date="2020-11" db="EMBL/GenBank/DDBJ databases">
        <title>Sequencing the genomes of 1000 actinobacteria strains.</title>
        <authorList>
            <person name="Klenk H.-P."/>
        </authorList>
    </citation>
    <scope>NUCLEOTIDE SEQUENCE</scope>
    <source>
        <strain evidence="1">DSM 45356</strain>
    </source>
</reference>
<dbReference type="EMBL" id="JADOUF010000001">
    <property type="protein sequence ID" value="MBG6136280.1"/>
    <property type="molecule type" value="Genomic_DNA"/>
</dbReference>
<protein>
    <recommendedName>
        <fullName evidence="3">PKD domain-containing protein</fullName>
    </recommendedName>
</protein>
<accession>A0A8J7GEA5</accession>